<dbReference type="PIRSF" id="PIRSF002155">
    <property type="entry name" value="Ribosomal_L1"/>
    <property type="match status" value="1"/>
</dbReference>
<comment type="subunit">
    <text evidence="11">Part of the 50S ribosomal subunit.</text>
</comment>
<evidence type="ECO:0000256" key="3">
    <source>
        <dbReference type="ARBA" id="ARBA00022555"/>
    </source>
</evidence>
<dbReference type="PANTHER" id="PTHR36427:SF3">
    <property type="entry name" value="LARGE RIBOSOMAL SUBUNIT PROTEIN UL1M"/>
    <property type="match status" value="1"/>
</dbReference>
<proteinExistence type="inferred from homology"/>
<evidence type="ECO:0000256" key="4">
    <source>
        <dbReference type="ARBA" id="ARBA00022730"/>
    </source>
</evidence>
<evidence type="ECO:0000313" key="14">
    <source>
        <dbReference type="Proteomes" id="UP000240811"/>
    </source>
</evidence>
<keyword evidence="2 11" id="KW-0678">Repressor</keyword>
<dbReference type="GO" id="GO:0022625">
    <property type="term" value="C:cytosolic large ribosomal subunit"/>
    <property type="evidence" value="ECO:0007669"/>
    <property type="project" value="TreeGrafter"/>
</dbReference>
<dbReference type="Pfam" id="PF00687">
    <property type="entry name" value="Ribosomal_L1"/>
    <property type="match status" value="1"/>
</dbReference>
<keyword evidence="3 11" id="KW-0820">tRNA-binding</keyword>
<dbReference type="InterPro" id="IPR028364">
    <property type="entry name" value="Ribosomal_uL1/biogenesis"/>
</dbReference>
<dbReference type="HAMAP" id="MF_01318_B">
    <property type="entry name" value="Ribosomal_uL1_B"/>
    <property type="match status" value="1"/>
</dbReference>
<dbReference type="CDD" id="cd00403">
    <property type="entry name" value="Ribosomal_L1"/>
    <property type="match status" value="1"/>
</dbReference>
<evidence type="ECO:0000256" key="5">
    <source>
        <dbReference type="ARBA" id="ARBA00022845"/>
    </source>
</evidence>
<evidence type="ECO:0000313" key="13">
    <source>
        <dbReference type="EMBL" id="PTL86727.1"/>
    </source>
</evidence>
<name>A0A2T4VY71_9HYPH</name>
<evidence type="ECO:0000256" key="6">
    <source>
        <dbReference type="ARBA" id="ARBA00022884"/>
    </source>
</evidence>
<dbReference type="SUPFAM" id="SSF56808">
    <property type="entry name" value="Ribosomal protein L1"/>
    <property type="match status" value="1"/>
</dbReference>
<dbReference type="Gene3D" id="3.30.190.20">
    <property type="match status" value="1"/>
</dbReference>
<keyword evidence="7 11" id="KW-0689">Ribosomal protein</keyword>
<gene>
    <name evidence="11" type="primary">rplA</name>
    <name evidence="13" type="ORF">C4617_02650</name>
</gene>
<organism evidence="13 14">
    <name type="scientific">Candidatus Liberibacter europaeus</name>
    <dbReference type="NCBI Taxonomy" id="744859"/>
    <lineage>
        <taxon>Bacteria</taxon>
        <taxon>Pseudomonadati</taxon>
        <taxon>Pseudomonadota</taxon>
        <taxon>Alphaproteobacteria</taxon>
        <taxon>Hyphomicrobiales</taxon>
        <taxon>Rhizobiaceae</taxon>
        <taxon>Liberibacter</taxon>
    </lineage>
</organism>
<protein>
    <recommendedName>
        <fullName evidence="9 11">Large ribosomal subunit protein uL1</fullName>
    </recommendedName>
</protein>
<dbReference type="NCBIfam" id="TIGR01169">
    <property type="entry name" value="rplA_bact"/>
    <property type="match status" value="1"/>
</dbReference>
<evidence type="ECO:0000256" key="11">
    <source>
        <dbReference type="HAMAP-Rule" id="MF_01318"/>
    </source>
</evidence>
<dbReference type="InterPro" id="IPR005878">
    <property type="entry name" value="Ribosom_uL1_bac-type"/>
</dbReference>
<dbReference type="GO" id="GO:0000049">
    <property type="term" value="F:tRNA binding"/>
    <property type="evidence" value="ECO:0007669"/>
    <property type="project" value="UniProtKB-KW"/>
</dbReference>
<dbReference type="GO" id="GO:0006417">
    <property type="term" value="P:regulation of translation"/>
    <property type="evidence" value="ECO:0007669"/>
    <property type="project" value="UniProtKB-KW"/>
</dbReference>
<dbReference type="GO" id="GO:0003735">
    <property type="term" value="F:structural constituent of ribosome"/>
    <property type="evidence" value="ECO:0007669"/>
    <property type="project" value="InterPro"/>
</dbReference>
<evidence type="ECO:0000256" key="7">
    <source>
        <dbReference type="ARBA" id="ARBA00022980"/>
    </source>
</evidence>
<dbReference type="GO" id="GO:0006412">
    <property type="term" value="P:translation"/>
    <property type="evidence" value="ECO:0007669"/>
    <property type="project" value="UniProtKB-UniRule"/>
</dbReference>
<dbReference type="InterPro" id="IPR023673">
    <property type="entry name" value="Ribosomal_uL1_CS"/>
</dbReference>
<keyword evidence="6 11" id="KW-0694">RNA-binding</keyword>
<dbReference type="GO" id="GO:0019843">
    <property type="term" value="F:rRNA binding"/>
    <property type="evidence" value="ECO:0007669"/>
    <property type="project" value="UniProtKB-UniRule"/>
</dbReference>
<dbReference type="InterPro" id="IPR016095">
    <property type="entry name" value="Ribosomal_uL1_3-a/b-sand"/>
</dbReference>
<dbReference type="Gene3D" id="3.40.50.790">
    <property type="match status" value="1"/>
</dbReference>
<evidence type="ECO:0000256" key="12">
    <source>
        <dbReference type="RuleBase" id="RU000659"/>
    </source>
</evidence>
<dbReference type="InterPro" id="IPR023674">
    <property type="entry name" value="Ribosomal_uL1-like"/>
</dbReference>
<evidence type="ECO:0000256" key="8">
    <source>
        <dbReference type="ARBA" id="ARBA00023274"/>
    </source>
</evidence>
<dbReference type="Proteomes" id="UP000240811">
    <property type="component" value="Unassembled WGS sequence"/>
</dbReference>
<dbReference type="PANTHER" id="PTHR36427">
    <property type="entry name" value="54S RIBOSOMAL PROTEIN L1, MITOCHONDRIAL"/>
    <property type="match status" value="1"/>
</dbReference>
<dbReference type="FunFam" id="3.40.50.790:FF:000001">
    <property type="entry name" value="50S ribosomal protein L1"/>
    <property type="match status" value="1"/>
</dbReference>
<comment type="function">
    <text evidence="11">Binds directly to 23S rRNA. The L1 stalk is quite mobile in the ribosome, and is involved in E site tRNA release.</text>
</comment>
<sequence>MVKKVSKRMRQISQGIDRSSLYGLADAISMVKERAVVKFDETIEIAMNLGVNPRHANQIVRGVVRMPNGTGVNVRVAVFATSVKADEARDAGADIVGGEDLFEIVKGGKIDFDRCVATPDMMPLVGQLGRVLGPRGIMPNPKFGTVSNDVADAVKSLKGGSVDFRVEKAGIVHAGIGKVSFGNNEIKENILAFVDAVIKARPPAAKGEYLKRVTLSSTMGCGIKLDLSTLSS</sequence>
<evidence type="ECO:0000256" key="10">
    <source>
        <dbReference type="ARBA" id="ARBA00059110"/>
    </source>
</evidence>
<dbReference type="EMBL" id="PSQJ01000002">
    <property type="protein sequence ID" value="PTL86727.1"/>
    <property type="molecule type" value="Genomic_DNA"/>
</dbReference>
<comment type="function">
    <text evidence="10 11">Protein L1 is also a translational repressor protein, it controls the translation of the L11 operon by binding to its mRNA.</text>
</comment>
<dbReference type="InterPro" id="IPR002143">
    <property type="entry name" value="Ribosomal_uL1"/>
</dbReference>
<keyword evidence="8 11" id="KW-0687">Ribonucleoprotein</keyword>
<comment type="similarity">
    <text evidence="1 11 12">Belongs to the universal ribosomal protein uL1 family.</text>
</comment>
<evidence type="ECO:0000256" key="2">
    <source>
        <dbReference type="ARBA" id="ARBA00022491"/>
    </source>
</evidence>
<dbReference type="AlphaFoldDB" id="A0A2T4VY71"/>
<evidence type="ECO:0000256" key="9">
    <source>
        <dbReference type="ARBA" id="ARBA00035241"/>
    </source>
</evidence>
<keyword evidence="5 11" id="KW-0810">Translation regulation</keyword>
<evidence type="ECO:0000256" key="1">
    <source>
        <dbReference type="ARBA" id="ARBA00010531"/>
    </source>
</evidence>
<comment type="caution">
    <text evidence="13">The sequence shown here is derived from an EMBL/GenBank/DDBJ whole genome shotgun (WGS) entry which is preliminary data.</text>
</comment>
<dbReference type="PROSITE" id="PS01199">
    <property type="entry name" value="RIBOSOMAL_L1"/>
    <property type="match status" value="1"/>
</dbReference>
<reference evidence="14" key="1">
    <citation type="submission" date="2018-02" db="EMBL/GenBank/DDBJ databases">
        <title>Genome sequence of Candidatus Liberibacter europaeus.</title>
        <authorList>
            <person name="Frampton R.A."/>
            <person name="Thompson S.M."/>
            <person name="David C."/>
            <person name="Addison S.M."/>
            <person name="Smith G.R."/>
        </authorList>
    </citation>
    <scope>NUCLEOTIDE SEQUENCE [LARGE SCALE GENOMIC DNA]</scope>
</reference>
<accession>A0A2T4VY71</accession>
<keyword evidence="4 11" id="KW-0699">rRNA-binding</keyword>